<keyword evidence="3" id="KW-0597">Phosphoprotein</keyword>
<evidence type="ECO:0000256" key="5">
    <source>
        <dbReference type="ARBA" id="ARBA00023054"/>
    </source>
</evidence>
<feature type="compositionally biased region" description="Low complexity" evidence="7">
    <location>
        <begin position="573"/>
        <end position="585"/>
    </location>
</feature>
<dbReference type="STRING" id="13249.T1HBW1"/>
<dbReference type="InterPro" id="IPR009114">
    <property type="entry name" value="Angiomotin"/>
</dbReference>
<evidence type="ECO:0000256" key="3">
    <source>
        <dbReference type="ARBA" id="ARBA00022553"/>
    </source>
</evidence>
<feature type="coiled-coil region" evidence="6">
    <location>
        <begin position="152"/>
        <end position="421"/>
    </location>
</feature>
<evidence type="ECO:0000259" key="8">
    <source>
        <dbReference type="Pfam" id="PF12240"/>
    </source>
</evidence>
<name>T1HBW1_RHOPR</name>
<dbReference type="InterPro" id="IPR024646">
    <property type="entry name" value="Angiomotin_C"/>
</dbReference>
<organism evidence="9 10">
    <name type="scientific">Rhodnius prolixus</name>
    <name type="common">Triatomid bug</name>
    <dbReference type="NCBI Taxonomy" id="13249"/>
    <lineage>
        <taxon>Eukaryota</taxon>
        <taxon>Metazoa</taxon>
        <taxon>Ecdysozoa</taxon>
        <taxon>Arthropoda</taxon>
        <taxon>Hexapoda</taxon>
        <taxon>Insecta</taxon>
        <taxon>Pterygota</taxon>
        <taxon>Neoptera</taxon>
        <taxon>Paraneoptera</taxon>
        <taxon>Hemiptera</taxon>
        <taxon>Heteroptera</taxon>
        <taxon>Panheteroptera</taxon>
        <taxon>Cimicomorpha</taxon>
        <taxon>Reduviidae</taxon>
        <taxon>Triatominae</taxon>
        <taxon>Rhodnius</taxon>
    </lineage>
</organism>
<reference evidence="9" key="1">
    <citation type="submission" date="2015-05" db="UniProtKB">
        <authorList>
            <consortium name="EnsemblMetazoa"/>
        </authorList>
    </citation>
    <scope>IDENTIFICATION</scope>
</reference>
<feature type="domain" description="Angiomotin C-terminal" evidence="8">
    <location>
        <begin position="254"/>
        <end position="430"/>
    </location>
</feature>
<protein>
    <submittedName>
        <fullName evidence="9">Angiomotin_C domain-containing protein</fullName>
    </submittedName>
</protein>
<feature type="compositionally biased region" description="Polar residues" evidence="7">
    <location>
        <begin position="19"/>
        <end position="42"/>
    </location>
</feature>
<feature type="compositionally biased region" description="Polar residues" evidence="7">
    <location>
        <begin position="777"/>
        <end position="788"/>
    </location>
</feature>
<accession>T1HBW1</accession>
<comment type="subcellular location">
    <subcellularLocation>
        <location evidence="1">Cell junction</location>
    </subcellularLocation>
</comment>
<dbReference type="AlphaFoldDB" id="T1HBW1"/>
<dbReference type="EMBL" id="ACPB03010882">
    <property type="status" value="NOT_ANNOTATED_CDS"/>
    <property type="molecule type" value="Genomic_DNA"/>
</dbReference>
<evidence type="ECO:0000256" key="4">
    <source>
        <dbReference type="ARBA" id="ARBA00022949"/>
    </source>
</evidence>
<proteinExistence type="inferred from homology"/>
<dbReference type="PRINTS" id="PR01807">
    <property type="entry name" value="ANGIOMOTIN"/>
</dbReference>
<dbReference type="Pfam" id="PF12240">
    <property type="entry name" value="Angiomotin_C"/>
    <property type="match status" value="1"/>
</dbReference>
<feature type="region of interest" description="Disordered" evidence="7">
    <location>
        <begin position="572"/>
        <end position="853"/>
    </location>
</feature>
<dbReference type="HOGENOM" id="CLU_010006_0_0_1"/>
<dbReference type="eggNOG" id="ENOG502QVI5">
    <property type="taxonomic scope" value="Eukaryota"/>
</dbReference>
<evidence type="ECO:0000256" key="6">
    <source>
        <dbReference type="SAM" id="Coils"/>
    </source>
</evidence>
<dbReference type="GO" id="GO:0031410">
    <property type="term" value="C:cytoplasmic vesicle"/>
    <property type="evidence" value="ECO:0007669"/>
    <property type="project" value="TreeGrafter"/>
</dbReference>
<feature type="compositionally biased region" description="Basic and acidic residues" evidence="7">
    <location>
        <begin position="655"/>
        <end position="669"/>
    </location>
</feature>
<feature type="compositionally biased region" description="Polar residues" evidence="7">
    <location>
        <begin position="717"/>
        <end position="735"/>
    </location>
</feature>
<evidence type="ECO:0000256" key="1">
    <source>
        <dbReference type="ARBA" id="ARBA00004282"/>
    </source>
</evidence>
<comment type="similarity">
    <text evidence="2">Belongs to the angiomotin family.</text>
</comment>
<keyword evidence="10" id="KW-1185">Reference proteome</keyword>
<feature type="compositionally biased region" description="Basic and acidic residues" evidence="7">
    <location>
        <begin position="881"/>
        <end position="898"/>
    </location>
</feature>
<dbReference type="InParanoid" id="T1HBW1"/>
<feature type="compositionally biased region" description="Gly residues" evidence="7">
    <location>
        <begin position="586"/>
        <end position="616"/>
    </location>
</feature>
<dbReference type="GO" id="GO:0030334">
    <property type="term" value="P:regulation of cell migration"/>
    <property type="evidence" value="ECO:0007669"/>
    <property type="project" value="TreeGrafter"/>
</dbReference>
<dbReference type="OMA" id="GDRGKQN"/>
<feature type="region of interest" description="Disordered" evidence="7">
    <location>
        <begin position="867"/>
        <end position="975"/>
    </location>
</feature>
<feature type="compositionally biased region" description="Polar residues" evidence="7">
    <location>
        <begin position="899"/>
        <end position="910"/>
    </location>
</feature>
<dbReference type="EnsemblMetazoa" id="RPRC001523-RA">
    <property type="protein sequence ID" value="RPRC001523-PA"/>
    <property type="gene ID" value="RPRC001523"/>
</dbReference>
<dbReference type="PANTHER" id="PTHR14826:SF14">
    <property type="entry name" value="ANGIOMOTIN_C DOMAIN-CONTAINING PROTEIN"/>
    <property type="match status" value="1"/>
</dbReference>
<dbReference type="GO" id="GO:0030036">
    <property type="term" value="P:actin cytoskeleton organization"/>
    <property type="evidence" value="ECO:0007669"/>
    <property type="project" value="TreeGrafter"/>
</dbReference>
<keyword evidence="5 6" id="KW-0175">Coiled coil</keyword>
<feature type="region of interest" description="Disordered" evidence="7">
    <location>
        <begin position="1"/>
        <end position="60"/>
    </location>
</feature>
<feature type="compositionally biased region" description="Basic and acidic residues" evidence="7">
    <location>
        <begin position="802"/>
        <end position="817"/>
    </location>
</feature>
<evidence type="ECO:0000313" key="9">
    <source>
        <dbReference type="EnsemblMetazoa" id="RPRC001523-PA"/>
    </source>
</evidence>
<sequence>MNPVQKQGRYYSPSHSHKQASTPLVGSVSGSETDVSTSNENLSNEERYVIRHTPRQEPQGQENMSYNTLIIHEDSWNSRLHEVIPPPVYKPKMSHAPAKETLYDPSVREITDIPDDYLRQSQLEEEVGKVTRAHEELVATCERRERLEVARISRLQQEVRRLHEANQRLVTQHLLSPDHSRNELAKREALIAQIVTHNKELVEIKDRQEIELAAQRATLQEQRTHIDILDTALINAQANVVRLEEECRQKQVHVERVAQLQRALSSLQLASDRREQTERKLRLQLEQELQNERAKHNNTMEQQGDGDSLSELKRLLREKDEKMMRLEGEVAKWEQKYLEESQLRQAAIDAASIPKDAKIAALERTSQETEKLIAEARSDRIKQMDEVHAAQKKVTDLEAKVKELECKLAERDAMIRVLQKKHTLDKEVSSSYPSISLDTVPTLNTTDLNVLAADNLGGGVSTTSVFSTVSSALTSSTGFGSGASSYTGSVSDSYHHKYSTPTESFHHKSLDDQLKELDSQLMSKRGLCCFPGFSHPGSSSRKGKIPQPLLAGVNGFESAGGFLQGLVGGSGNNGPSSGNSGNVVVSGGGNGNGGSGNGNGVSNGNGGSASGAGGGEEMALLERQGLSSQEQRREAERCASLPPSSLPRPKRNKASNKERRLGEYGRLSDSDTPTTKSNNNNSSTDTTTESTTRQRDSPVRIIPISSSCRKMGDYGRLSSNSDTPRNGSANSSADNTENRRRESTARSVTSSSSLIPMSTGTFTNYTRLSSENEENGKSSTNDQQSATRESPARLLLPLGARNRSEYNRLTNIDDSKNTSRKNSAGSSGSGVTTAEEINNRSSPINRSPIRKPEFGRQIVTAATEIRMSPVSKYSPPSHHFSRYDDFKKNPSEQTRKTEQQPVTTTFTKLPSRSFLPPPRKLSDFGCFETKPDPKLRLMPPGRRGSLHREVTASTSQPKSGGVRSLPSPNKYRIQF</sequence>
<dbReference type="VEuPathDB" id="VectorBase:RPRC001523"/>
<dbReference type="Proteomes" id="UP000015103">
    <property type="component" value="Unassembled WGS sequence"/>
</dbReference>
<dbReference type="PANTHER" id="PTHR14826">
    <property type="entry name" value="ANGIOMOTIN"/>
    <property type="match status" value="1"/>
</dbReference>
<dbReference type="GO" id="GO:0005923">
    <property type="term" value="C:bicellular tight junction"/>
    <property type="evidence" value="ECO:0007669"/>
    <property type="project" value="TreeGrafter"/>
</dbReference>
<dbReference type="InterPro" id="IPR051747">
    <property type="entry name" value="Angiomotin-like"/>
</dbReference>
<evidence type="ECO:0000313" key="10">
    <source>
        <dbReference type="Proteomes" id="UP000015103"/>
    </source>
</evidence>
<feature type="compositionally biased region" description="Polar residues" evidence="7">
    <location>
        <begin position="754"/>
        <end position="769"/>
    </location>
</feature>
<feature type="compositionally biased region" description="Polar residues" evidence="7">
    <location>
        <begin position="831"/>
        <end position="845"/>
    </location>
</feature>
<keyword evidence="4" id="KW-0965">Cell junction</keyword>
<evidence type="ECO:0000256" key="2">
    <source>
        <dbReference type="ARBA" id="ARBA00010300"/>
    </source>
</evidence>
<feature type="compositionally biased region" description="Low complexity" evidence="7">
    <location>
        <begin position="670"/>
        <end position="691"/>
    </location>
</feature>
<evidence type="ECO:0000256" key="7">
    <source>
        <dbReference type="SAM" id="MobiDB-lite"/>
    </source>
</evidence>
<dbReference type="GO" id="GO:0005886">
    <property type="term" value="C:plasma membrane"/>
    <property type="evidence" value="ECO:0007669"/>
    <property type="project" value="TreeGrafter"/>
</dbReference>